<reference evidence="2" key="1">
    <citation type="journal article" date="2023" name="Genome Biol. Evol.">
        <title>First Whole Genome Sequence and Flow Cytometry Genome Size Data for the Lichen-Forming Fungus Ramalina farinacea (Ascomycota).</title>
        <authorList>
            <person name="Llewellyn T."/>
            <person name="Mian S."/>
            <person name="Hill R."/>
            <person name="Leitch I.J."/>
            <person name="Gaya E."/>
        </authorList>
    </citation>
    <scope>NUCLEOTIDE SEQUENCE</scope>
    <source>
        <strain evidence="2">LIQ254RAFAR</strain>
    </source>
</reference>
<dbReference type="SUPFAM" id="SSF48452">
    <property type="entry name" value="TPR-like"/>
    <property type="match status" value="1"/>
</dbReference>
<name>A0AA43QUF4_9LECA</name>
<feature type="region of interest" description="Disordered" evidence="1">
    <location>
        <begin position="555"/>
        <end position="575"/>
    </location>
</feature>
<protein>
    <submittedName>
        <fullName evidence="2">Uncharacterized protein</fullName>
    </submittedName>
</protein>
<comment type="caution">
    <text evidence="2">The sequence shown here is derived from an EMBL/GenBank/DDBJ whole genome shotgun (WGS) entry which is preliminary data.</text>
</comment>
<evidence type="ECO:0000313" key="2">
    <source>
        <dbReference type="EMBL" id="MDI1491889.1"/>
    </source>
</evidence>
<dbReference type="AlphaFoldDB" id="A0AA43QUF4"/>
<organism evidence="2 3">
    <name type="scientific">Ramalina farinacea</name>
    <dbReference type="NCBI Taxonomy" id="258253"/>
    <lineage>
        <taxon>Eukaryota</taxon>
        <taxon>Fungi</taxon>
        <taxon>Dikarya</taxon>
        <taxon>Ascomycota</taxon>
        <taxon>Pezizomycotina</taxon>
        <taxon>Lecanoromycetes</taxon>
        <taxon>OSLEUM clade</taxon>
        <taxon>Lecanoromycetidae</taxon>
        <taxon>Lecanorales</taxon>
        <taxon>Lecanorineae</taxon>
        <taxon>Ramalinaceae</taxon>
        <taxon>Ramalina</taxon>
    </lineage>
</organism>
<accession>A0AA43QUF4</accession>
<gene>
    <name evidence="2" type="ORF">OHK93_003100</name>
</gene>
<proteinExistence type="predicted"/>
<keyword evidence="3" id="KW-1185">Reference proteome</keyword>
<sequence>MDQDPVLPGQGDHRSMPSRYKKLSYPKSIGFTQRDRNIVQKNHERSFPHQNRFKGCFPEEDAQLPLLMQPGSWADSVPSWTETGNYAQELQLESIVSSDPCSKPDSVPSWTEKGNYAQELQLESIVSSDPCSKPNSRGILQREGSGVLLALDDLDEPEGDTSMLRQLKTRPISHDQLVADPRGILQREESGVLLAPDDLDEPERDTSMLRQPETRPISHDQLVVEVKGIYAGLVMVEAKCIEVDERQKLWAQDKEYASRNPVTADQWRSLIALHKQLLHEHHDFFLASQHPSASNSLSRLATKYITPTRMWRPGIHGSLDMLRHQVPGPHQAIPSFEDTCIKCLGDLARNPMAMEEQEPSDKEVWADLARYLYSKASDKSLSVLARSKTMEHLLLHLDSLTAPDSLSSARESGDFFLLDPNLRGMVPISSSDRQKESGLVECHAILYDLLSKQLGSNDARLKAYRHCAPASNVDHEDVRDRTKGLRKQIKLMAYLAIANIGGSPEYGATTEESDHTSQRRASHDVLVASPGDTFNLPDMPLETDKGQPIINPAAPFSGSSIFDDETTDDQNSKNRDHSWTQAVLGLIKIILILIYNCCAARNGQTHHREVIDKIEKNSFWSAVCNHLNELFAHQLLVSDSQIPSLGSDALGTDVGRPPPEDFVLRGQVYTFQYLPDSCFSHPNEDDEERQLELPYINADRIERSLWLGLRTASISLIYADEKSKIWRTTSQDDAPIDGHDLILGNPEKQAGRAEGCFAVTSAALLHTPHVSTFAFLPDERGELEHLQDEPEDEGAASQSSLRGSLARLPPMNAIRRMFVGASLLRVAMAMPTNSTAPAPPETLTISYDDLYVGLLYILSAGLFVAVAQCVSERQGPLKTHGIAMGVQSLGWWLIANDDATSKGLRFMASLGSIVLVSQNDILTLSLPSVSLVLGLQIVLDTRPQIVLDIWLQIVLDIWPEIVLDTRPQIVLDTWL</sequence>
<dbReference type="EMBL" id="JAPUFD010000016">
    <property type="protein sequence ID" value="MDI1491889.1"/>
    <property type="molecule type" value="Genomic_DNA"/>
</dbReference>
<evidence type="ECO:0000256" key="1">
    <source>
        <dbReference type="SAM" id="MobiDB-lite"/>
    </source>
</evidence>
<dbReference type="Proteomes" id="UP001161017">
    <property type="component" value="Unassembled WGS sequence"/>
</dbReference>
<dbReference type="InterPro" id="IPR011990">
    <property type="entry name" value="TPR-like_helical_dom_sf"/>
</dbReference>
<evidence type="ECO:0000313" key="3">
    <source>
        <dbReference type="Proteomes" id="UP001161017"/>
    </source>
</evidence>
<feature type="region of interest" description="Disordered" evidence="1">
    <location>
        <begin position="1"/>
        <end position="21"/>
    </location>
</feature>